<evidence type="ECO:0000313" key="11">
    <source>
        <dbReference type="Proteomes" id="UP000236340"/>
    </source>
</evidence>
<evidence type="ECO:0000313" key="10">
    <source>
        <dbReference type="EMBL" id="PNU18856.1"/>
    </source>
</evidence>
<evidence type="ECO:0000256" key="6">
    <source>
        <dbReference type="ARBA" id="ARBA00033334"/>
    </source>
</evidence>
<dbReference type="GO" id="GO:0005524">
    <property type="term" value="F:ATP binding"/>
    <property type="evidence" value="ECO:0007669"/>
    <property type="project" value="InterPro"/>
</dbReference>
<evidence type="ECO:0000256" key="8">
    <source>
        <dbReference type="ARBA" id="ARBA00048555"/>
    </source>
</evidence>
<comment type="similarity">
    <text evidence="2">Belongs to the Cob(I)alamin adenosyltransferase family.</text>
</comment>
<evidence type="ECO:0000256" key="1">
    <source>
        <dbReference type="ARBA" id="ARBA00005121"/>
    </source>
</evidence>
<protein>
    <recommendedName>
        <fullName evidence="3">corrinoid adenosyltransferase</fullName>
        <ecNumber evidence="3">2.5.1.17</ecNumber>
    </recommendedName>
    <alternativeName>
        <fullName evidence="5">Cob(II)alamin adenosyltransferase</fullName>
    </alternativeName>
    <alternativeName>
        <fullName evidence="7">Cob(II)yrinic acid a,c-diamide adenosyltransferase</fullName>
    </alternativeName>
    <alternativeName>
        <fullName evidence="6">Cobinamide/cobalamin adenosyltransferase</fullName>
    </alternativeName>
</protein>
<dbReference type="OrthoDB" id="9810309at2"/>
<comment type="function">
    <text evidence="4">Required for both de novo synthesis of the corrin ring for the assimilation of exogenous corrinoids. Participates in the adenosylation of a variety of incomplete and complete corrinoids.</text>
</comment>
<dbReference type="AlphaFoldDB" id="A0A2K2H6A3"/>
<dbReference type="InterPro" id="IPR003724">
    <property type="entry name" value="CblAdoTrfase_CobA"/>
</dbReference>
<gene>
    <name evidence="10" type="ORF">C2E25_15565</name>
</gene>
<evidence type="ECO:0000256" key="5">
    <source>
        <dbReference type="ARBA" id="ARBA00031529"/>
    </source>
</evidence>
<keyword evidence="10" id="KW-0808">Transferase</keyword>
<accession>A0A2K2H6A3</accession>
<comment type="catalytic activity">
    <reaction evidence="8">
        <text>2 cob(II)yrinate a,c diamide + reduced [electron-transfer flavoprotein] + 2 ATP = 2 adenosylcob(III)yrinate a,c-diamide + 2 triphosphate + oxidized [electron-transfer flavoprotein] + 3 H(+)</text>
        <dbReference type="Rhea" id="RHEA:11528"/>
        <dbReference type="Rhea" id="RHEA-COMP:10685"/>
        <dbReference type="Rhea" id="RHEA-COMP:10686"/>
        <dbReference type="ChEBI" id="CHEBI:15378"/>
        <dbReference type="ChEBI" id="CHEBI:18036"/>
        <dbReference type="ChEBI" id="CHEBI:30616"/>
        <dbReference type="ChEBI" id="CHEBI:57692"/>
        <dbReference type="ChEBI" id="CHEBI:58307"/>
        <dbReference type="ChEBI" id="CHEBI:58503"/>
        <dbReference type="ChEBI" id="CHEBI:58537"/>
        <dbReference type="EC" id="2.5.1.17"/>
    </reaction>
</comment>
<dbReference type="Proteomes" id="UP000236340">
    <property type="component" value="Unassembled WGS sequence"/>
</dbReference>
<dbReference type="Gene3D" id="3.40.50.300">
    <property type="entry name" value="P-loop containing nucleotide triphosphate hydrolases"/>
    <property type="match status" value="1"/>
</dbReference>
<evidence type="ECO:0000256" key="7">
    <source>
        <dbReference type="ARBA" id="ARBA00033354"/>
    </source>
</evidence>
<evidence type="ECO:0000256" key="9">
    <source>
        <dbReference type="ARBA" id="ARBA00048692"/>
    </source>
</evidence>
<dbReference type="PIRSF" id="PIRSF015617">
    <property type="entry name" value="Adensltrnsf_CobA"/>
    <property type="match status" value="1"/>
</dbReference>
<reference evidence="10 11" key="1">
    <citation type="journal article" date="2018" name="Genome Announc.">
        <title>Genome Sequence of Geothermobacter sp. HR-1 Iron Reducer from the Loihi Seamount.</title>
        <authorList>
            <person name="Smith H."/>
            <person name="Abuyen K."/>
            <person name="Tremblay J."/>
            <person name="Savalia P."/>
            <person name="Perez-Rodriguez I."/>
            <person name="Emerson D."/>
            <person name="Tully B."/>
            <person name="Amend J."/>
        </authorList>
    </citation>
    <scope>NUCLEOTIDE SEQUENCE [LARGE SCALE GENOMIC DNA]</scope>
    <source>
        <strain evidence="10 11">HR-1</strain>
    </source>
</reference>
<evidence type="ECO:0000256" key="3">
    <source>
        <dbReference type="ARBA" id="ARBA00012454"/>
    </source>
</evidence>
<dbReference type="SUPFAM" id="SSF52540">
    <property type="entry name" value="P-loop containing nucleoside triphosphate hydrolases"/>
    <property type="match status" value="1"/>
</dbReference>
<evidence type="ECO:0000256" key="4">
    <source>
        <dbReference type="ARBA" id="ARBA00024929"/>
    </source>
</evidence>
<dbReference type="GO" id="GO:0009236">
    <property type="term" value="P:cobalamin biosynthetic process"/>
    <property type="evidence" value="ECO:0007669"/>
    <property type="project" value="UniProtKB-UniPathway"/>
</dbReference>
<dbReference type="RefSeq" id="WP_103116646.1">
    <property type="nucleotide sequence ID" value="NZ_PPFX01000048.1"/>
</dbReference>
<comment type="catalytic activity">
    <reaction evidence="9">
        <text>2 cob(II)alamin + reduced [electron-transfer flavoprotein] + 2 ATP = 2 adenosylcob(III)alamin + 2 triphosphate + oxidized [electron-transfer flavoprotein] + 3 H(+)</text>
        <dbReference type="Rhea" id="RHEA:28671"/>
        <dbReference type="Rhea" id="RHEA-COMP:10685"/>
        <dbReference type="Rhea" id="RHEA-COMP:10686"/>
        <dbReference type="ChEBI" id="CHEBI:15378"/>
        <dbReference type="ChEBI" id="CHEBI:16304"/>
        <dbReference type="ChEBI" id="CHEBI:18036"/>
        <dbReference type="ChEBI" id="CHEBI:18408"/>
        <dbReference type="ChEBI" id="CHEBI:30616"/>
        <dbReference type="ChEBI" id="CHEBI:57692"/>
        <dbReference type="ChEBI" id="CHEBI:58307"/>
        <dbReference type="EC" id="2.5.1.17"/>
    </reaction>
</comment>
<dbReference type="EMBL" id="PPFX01000048">
    <property type="protein sequence ID" value="PNU18856.1"/>
    <property type="molecule type" value="Genomic_DNA"/>
</dbReference>
<dbReference type="PANTHER" id="PTHR46638:SF1">
    <property type="entry name" value="CORRINOID ADENOSYLTRANSFERASE"/>
    <property type="match status" value="1"/>
</dbReference>
<dbReference type="GO" id="GO:0008817">
    <property type="term" value="F:corrinoid adenosyltransferase activity"/>
    <property type="evidence" value="ECO:0007669"/>
    <property type="project" value="UniProtKB-EC"/>
</dbReference>
<dbReference type="EC" id="2.5.1.17" evidence="3"/>
<dbReference type="Pfam" id="PF02572">
    <property type="entry name" value="CobA_CobO_BtuR"/>
    <property type="match status" value="1"/>
</dbReference>
<proteinExistence type="inferred from homology"/>
<comment type="pathway">
    <text evidence="1">Cofactor biosynthesis; adenosylcobalamin biosynthesis; adenosylcobalamin from cob(II)yrinate a,c-diamide: step 2/7.</text>
</comment>
<dbReference type="InterPro" id="IPR027417">
    <property type="entry name" value="P-loop_NTPase"/>
</dbReference>
<dbReference type="UniPathway" id="UPA00148">
    <property type="reaction ID" value="UER00233"/>
</dbReference>
<organism evidence="10 11">
    <name type="scientific">Geothermobacter hydrogeniphilus</name>
    <dbReference type="NCBI Taxonomy" id="1969733"/>
    <lineage>
        <taxon>Bacteria</taxon>
        <taxon>Pseudomonadati</taxon>
        <taxon>Thermodesulfobacteriota</taxon>
        <taxon>Desulfuromonadia</taxon>
        <taxon>Desulfuromonadales</taxon>
        <taxon>Geothermobacteraceae</taxon>
        <taxon>Geothermobacter</taxon>
    </lineage>
</organism>
<dbReference type="PANTHER" id="PTHR46638">
    <property type="entry name" value="CORRINOID ADENOSYLTRANSFERASE"/>
    <property type="match status" value="1"/>
</dbReference>
<sequence length="176" mass="19123">MSANRVGLLQVYTGDGKGKTTAATGLLVRALGQGLRTLLVRFLKPAVPRSGELIILEQQTGLEIIDAAKGVIGRQADPDEMRANVTATFDVAAQRLLAGVIELVVFDEINGCLNRGYLDFDRFAGFLDHRPAALEVVCTGRRAPGELLERADLVTCMQQVKHPHEQGIKARKGIEY</sequence>
<comment type="caution">
    <text evidence="10">The sequence shown here is derived from an EMBL/GenBank/DDBJ whole genome shotgun (WGS) entry which is preliminary data.</text>
</comment>
<name>A0A2K2H6A3_9BACT</name>
<evidence type="ECO:0000256" key="2">
    <source>
        <dbReference type="ARBA" id="ARBA00007487"/>
    </source>
</evidence>